<keyword evidence="2" id="KW-0472">Membrane</keyword>
<feature type="domain" description="Amidohydrolase-related" evidence="3">
    <location>
        <begin position="37"/>
        <end position="339"/>
    </location>
</feature>
<proteinExistence type="predicted"/>
<reference evidence="4 5" key="1">
    <citation type="submission" date="2019-08" db="EMBL/GenBank/DDBJ databases">
        <title>Bradyrhizobium hipponensis sp. nov., a rhizobium isolated from a Lupinus angustifolius root nodule in Tunisia.</title>
        <authorList>
            <person name="Off K."/>
            <person name="Rejili M."/>
            <person name="Mars M."/>
            <person name="Brachmann A."/>
            <person name="Marin M."/>
        </authorList>
    </citation>
    <scope>NUCLEOTIDE SEQUENCE [LARGE SCALE GENOMIC DNA]</scope>
    <source>
        <strain evidence="4 5">CTAW71</strain>
    </source>
</reference>
<dbReference type="Proteomes" id="UP000324758">
    <property type="component" value="Unassembled WGS sequence"/>
</dbReference>
<dbReference type="OrthoDB" id="9799024at2"/>
<dbReference type="InterPro" id="IPR032465">
    <property type="entry name" value="ACMSD"/>
</dbReference>
<dbReference type="GO" id="GO:0005737">
    <property type="term" value="C:cytoplasm"/>
    <property type="evidence" value="ECO:0007669"/>
    <property type="project" value="TreeGrafter"/>
</dbReference>
<dbReference type="EMBL" id="VSSS01000014">
    <property type="protein sequence ID" value="TYL97853.1"/>
    <property type="molecule type" value="Genomic_DNA"/>
</dbReference>
<evidence type="ECO:0000313" key="4">
    <source>
        <dbReference type="EMBL" id="TYL97853.1"/>
    </source>
</evidence>
<dbReference type="InterPro" id="IPR006680">
    <property type="entry name" value="Amidohydro-rel"/>
</dbReference>
<dbReference type="GO" id="GO:0016787">
    <property type="term" value="F:hydrolase activity"/>
    <property type="evidence" value="ECO:0007669"/>
    <property type="project" value="UniProtKB-KW"/>
</dbReference>
<dbReference type="AlphaFoldDB" id="A0A5D3KXK3"/>
<evidence type="ECO:0000259" key="3">
    <source>
        <dbReference type="Pfam" id="PF04909"/>
    </source>
</evidence>
<protein>
    <submittedName>
        <fullName evidence="4">Amidohydrolase family protein</fullName>
    </submittedName>
</protein>
<keyword evidence="5" id="KW-1185">Reference proteome</keyword>
<evidence type="ECO:0000256" key="1">
    <source>
        <dbReference type="ARBA" id="ARBA00023239"/>
    </source>
</evidence>
<dbReference type="PANTHER" id="PTHR21240">
    <property type="entry name" value="2-AMINO-3-CARBOXYLMUCONATE-6-SEMIALDEHYDE DECARBOXYLASE"/>
    <property type="match status" value="1"/>
</dbReference>
<keyword evidence="2" id="KW-1133">Transmembrane helix</keyword>
<organism evidence="4 5">
    <name type="scientific">Bradyrhizobium rifense</name>
    <dbReference type="NCBI Taxonomy" id="515499"/>
    <lineage>
        <taxon>Bacteria</taxon>
        <taxon>Pseudomonadati</taxon>
        <taxon>Pseudomonadota</taxon>
        <taxon>Alphaproteobacteria</taxon>
        <taxon>Hyphomicrobiales</taxon>
        <taxon>Nitrobacteraceae</taxon>
        <taxon>Bradyrhizobium</taxon>
    </lineage>
</organism>
<dbReference type="GO" id="GO:0019748">
    <property type="term" value="P:secondary metabolic process"/>
    <property type="evidence" value="ECO:0007669"/>
    <property type="project" value="TreeGrafter"/>
</dbReference>
<feature type="transmembrane region" description="Helical" evidence="2">
    <location>
        <begin position="12"/>
        <end position="32"/>
    </location>
</feature>
<comment type="caution">
    <text evidence="4">The sequence shown here is derived from an EMBL/GenBank/DDBJ whole genome shotgun (WGS) entry which is preliminary data.</text>
</comment>
<dbReference type="Pfam" id="PF04909">
    <property type="entry name" value="Amidohydro_2"/>
    <property type="match status" value="1"/>
</dbReference>
<name>A0A5D3KXK3_9BRAD</name>
<keyword evidence="2" id="KW-0812">Transmembrane</keyword>
<evidence type="ECO:0000313" key="5">
    <source>
        <dbReference type="Proteomes" id="UP000324758"/>
    </source>
</evidence>
<gene>
    <name evidence="4" type="ORF">FXB40_08095</name>
</gene>
<dbReference type="InterPro" id="IPR032466">
    <property type="entry name" value="Metal_Hydrolase"/>
</dbReference>
<dbReference type="GO" id="GO:0016831">
    <property type="term" value="F:carboxy-lyase activity"/>
    <property type="evidence" value="ECO:0007669"/>
    <property type="project" value="InterPro"/>
</dbReference>
<accession>A0A5D3KXK3</accession>
<dbReference type="SUPFAM" id="SSF51556">
    <property type="entry name" value="Metallo-dependent hydrolases"/>
    <property type="match status" value="1"/>
</dbReference>
<sequence>MLAGRRNIDKYDIFYFISIFFSVGLAQSWGGFHVAVVDIHTHVVPNSLADLPARHRLWPTLEMHEGGRAALVIDGKPFREIDARSWDVERRMRDMAADGTDVQVLSPMPELLSHWLPAELADHLARIMNDHIVKMIARAPDKFQGIGMVPMQDVELATKRLDDIQKQGLRGVEIGTHIDGVPLGDPKLTPFYARAEELGLLVFVHPLHPAGLERIGGPKELAAAAVFPLETALAATSLLAGGVLERFPRLNILLSHGGGAFPWIAPRIEFAWKMAAPWSKAIAQAPSETLKRFWYDTIVYAPASLRFLADQVGSDRLVVGSDYPFAIRQPGPGAFAASALKDISFDANAAVLLGSGRARQ</sequence>
<keyword evidence="1" id="KW-0456">Lyase</keyword>
<evidence type="ECO:0000256" key="2">
    <source>
        <dbReference type="SAM" id="Phobius"/>
    </source>
</evidence>
<dbReference type="PANTHER" id="PTHR21240:SF28">
    <property type="entry name" value="ISO-OROTATE DECARBOXYLASE (EUROFUNG)"/>
    <property type="match status" value="1"/>
</dbReference>
<keyword evidence="4" id="KW-0378">Hydrolase</keyword>
<dbReference type="Gene3D" id="3.20.20.140">
    <property type="entry name" value="Metal-dependent hydrolases"/>
    <property type="match status" value="1"/>
</dbReference>